<dbReference type="GO" id="GO:0005793">
    <property type="term" value="C:endoplasmic reticulum-Golgi intermediate compartment"/>
    <property type="evidence" value="ECO:0007669"/>
    <property type="project" value="TreeGrafter"/>
</dbReference>
<name>T1J3G6_STRMM</name>
<dbReference type="OMA" id="QPKARYY"/>
<dbReference type="AlphaFoldDB" id="T1J3G6"/>
<evidence type="ECO:0000313" key="3">
    <source>
        <dbReference type="Proteomes" id="UP000014500"/>
    </source>
</evidence>
<protein>
    <recommendedName>
        <fullName evidence="1">MGAT4 conserved region domain-containing protein</fullName>
    </recommendedName>
</protein>
<dbReference type="EnsemblMetazoa" id="SMAR008131-RA">
    <property type="protein sequence ID" value="SMAR008131-PA"/>
    <property type="gene ID" value="SMAR008131"/>
</dbReference>
<evidence type="ECO:0000313" key="2">
    <source>
        <dbReference type="EnsemblMetazoa" id="SMAR008131-PA"/>
    </source>
</evidence>
<dbReference type="GO" id="GO:0005783">
    <property type="term" value="C:endoplasmic reticulum"/>
    <property type="evidence" value="ECO:0007669"/>
    <property type="project" value="TreeGrafter"/>
</dbReference>
<dbReference type="InterPro" id="IPR006759">
    <property type="entry name" value="Glyco_transf_54"/>
</dbReference>
<dbReference type="GO" id="GO:0006487">
    <property type="term" value="P:protein N-linked glycosylation"/>
    <property type="evidence" value="ECO:0007669"/>
    <property type="project" value="TreeGrafter"/>
</dbReference>
<dbReference type="PhylomeDB" id="T1J3G6"/>
<feature type="domain" description="MGAT4 conserved region" evidence="1">
    <location>
        <begin position="113"/>
        <end position="357"/>
    </location>
</feature>
<dbReference type="Proteomes" id="UP000014500">
    <property type="component" value="Unassembled WGS sequence"/>
</dbReference>
<dbReference type="GO" id="GO:0008375">
    <property type="term" value="F:acetylglucosaminyltransferase activity"/>
    <property type="evidence" value="ECO:0007669"/>
    <property type="project" value="TreeGrafter"/>
</dbReference>
<dbReference type="InterPro" id="IPR057279">
    <property type="entry name" value="MGAT4"/>
</dbReference>
<keyword evidence="3" id="KW-1185">Reference proteome</keyword>
<dbReference type="GO" id="GO:0005795">
    <property type="term" value="C:Golgi stack"/>
    <property type="evidence" value="ECO:0007669"/>
    <property type="project" value="TreeGrafter"/>
</dbReference>
<evidence type="ECO:0000259" key="1">
    <source>
        <dbReference type="Pfam" id="PF04666"/>
    </source>
</evidence>
<organism evidence="2 3">
    <name type="scientific">Strigamia maritima</name>
    <name type="common">European centipede</name>
    <name type="synonym">Geophilus maritimus</name>
    <dbReference type="NCBI Taxonomy" id="126957"/>
    <lineage>
        <taxon>Eukaryota</taxon>
        <taxon>Metazoa</taxon>
        <taxon>Ecdysozoa</taxon>
        <taxon>Arthropoda</taxon>
        <taxon>Myriapoda</taxon>
        <taxon>Chilopoda</taxon>
        <taxon>Pleurostigmophora</taxon>
        <taxon>Geophilomorpha</taxon>
        <taxon>Linotaeniidae</taxon>
        <taxon>Strigamia</taxon>
    </lineage>
</organism>
<dbReference type="STRING" id="126957.T1J3G6"/>
<proteinExistence type="predicted"/>
<dbReference type="eggNOG" id="ENOG502QPQJ">
    <property type="taxonomic scope" value="Eukaryota"/>
</dbReference>
<sequence>MLSAPSMKLRRHGVLFFFVLLLVPFTTVIFFTGPDLSQEQILQHKIVELRERLHHAEMLNQERRSDVINLRQKFNILLNSALADNGSAWMGRGALSKETKMMLGNLTGSLDLQLPSIYHFLPHLLGNPAALQPAFKLSKGRSGVTLVMGVPTVKREVQSYLMTTLQNLIENMNAAEKAEAVIVVFIAETDLEYVKLQASELEKQFEEHVNSGLLEVISPSSSYYPNFDNLRQTLGDPMDRVKWRTKQNLDFAFLMMYCQAKATFYIQLEDDILTKPGYITTMKKFALQKTSDKNNWIILDFCQLGFIGKMLKCIDLPILIQFFVMFYNDKPVDWLLDHMIQTKMCNLDQDPGKCSSQLNC</sequence>
<dbReference type="Pfam" id="PF04666">
    <property type="entry name" value="MGAT4_cons"/>
    <property type="match status" value="1"/>
</dbReference>
<reference evidence="2" key="2">
    <citation type="submission" date="2015-02" db="UniProtKB">
        <authorList>
            <consortium name="EnsemblMetazoa"/>
        </authorList>
    </citation>
    <scope>IDENTIFICATION</scope>
</reference>
<accession>T1J3G6</accession>
<dbReference type="EMBL" id="JH431826">
    <property type="status" value="NOT_ANNOTATED_CDS"/>
    <property type="molecule type" value="Genomic_DNA"/>
</dbReference>
<dbReference type="PANTHER" id="PTHR12062:SF9">
    <property type="entry name" value="ALPHA-1,3-MANNOSYL-GLYCOPROTEIN 4-BETA-N-ACETYLGLUCOSAMINYLTRANSFERASE A, ISOFORM A"/>
    <property type="match status" value="1"/>
</dbReference>
<dbReference type="HOGENOM" id="CLU_027046_2_0_1"/>
<reference evidence="3" key="1">
    <citation type="submission" date="2011-05" db="EMBL/GenBank/DDBJ databases">
        <authorList>
            <person name="Richards S.R."/>
            <person name="Qu J."/>
            <person name="Jiang H."/>
            <person name="Jhangiani S.N."/>
            <person name="Agravi P."/>
            <person name="Goodspeed R."/>
            <person name="Gross S."/>
            <person name="Mandapat C."/>
            <person name="Jackson L."/>
            <person name="Mathew T."/>
            <person name="Pu L."/>
            <person name="Thornton R."/>
            <person name="Saada N."/>
            <person name="Wilczek-Boney K.B."/>
            <person name="Lee S."/>
            <person name="Kovar C."/>
            <person name="Wu Y."/>
            <person name="Scherer S.E."/>
            <person name="Worley K.C."/>
            <person name="Muzny D.M."/>
            <person name="Gibbs R."/>
        </authorList>
    </citation>
    <scope>NUCLEOTIDE SEQUENCE</scope>
    <source>
        <strain evidence="3">Brora</strain>
    </source>
</reference>
<dbReference type="PANTHER" id="PTHR12062">
    <property type="entry name" value="N-ACETYLGLUCOSAMINYLTRANSFERASE VI"/>
    <property type="match status" value="1"/>
</dbReference>